<feature type="compositionally biased region" description="Polar residues" evidence="3">
    <location>
        <begin position="116"/>
        <end position="128"/>
    </location>
</feature>
<evidence type="ECO:0000313" key="6">
    <source>
        <dbReference type="EnsemblPlants" id="AES59764"/>
    </source>
</evidence>
<reference evidence="5" key="4">
    <citation type="journal article" date="2018" name="Nat. Plants">
        <title>Whole-genome landscape of Medicago truncatula symbiotic genes.</title>
        <authorList>
            <person name="Pecrix Y."/>
            <person name="Gamas P."/>
            <person name="Carrere S."/>
        </authorList>
    </citation>
    <scope>NUCLEOTIDE SEQUENCE</scope>
    <source>
        <tissue evidence="5">Leaves</tissue>
    </source>
</reference>
<keyword evidence="7" id="KW-1185">Reference proteome</keyword>
<protein>
    <submittedName>
        <fullName evidence="5">Putative endosulphine</fullName>
    </submittedName>
    <submittedName>
        <fullName evidence="4">cAMP-regulated phosphoprotein-like protein</fullName>
    </submittedName>
</protein>
<dbReference type="PANTHER" id="PTHR10358">
    <property type="entry name" value="ENDOSULFINE"/>
    <property type="match status" value="1"/>
</dbReference>
<proteinExistence type="inferred from homology"/>
<dbReference type="PANTHER" id="PTHR10358:SF6">
    <property type="entry name" value="ENDOSULFINE, ISOFORM A"/>
    <property type="match status" value="1"/>
</dbReference>
<evidence type="ECO:0000313" key="4">
    <source>
        <dbReference type="EMBL" id="AES59764.1"/>
    </source>
</evidence>
<dbReference type="Proteomes" id="UP000265566">
    <property type="component" value="Chromosome 1"/>
</dbReference>
<dbReference type="Proteomes" id="UP000002051">
    <property type="component" value="Unassembled WGS sequence"/>
</dbReference>
<dbReference type="EMBL" id="PSQE01000001">
    <property type="protein sequence ID" value="RHN77626.1"/>
    <property type="molecule type" value="Genomic_DNA"/>
</dbReference>
<dbReference type="KEGG" id="mtr:11414593"/>
<feature type="compositionally biased region" description="Basic and acidic residues" evidence="3">
    <location>
        <begin position="41"/>
        <end position="68"/>
    </location>
</feature>
<dbReference type="GO" id="GO:0005737">
    <property type="term" value="C:cytoplasm"/>
    <property type="evidence" value="ECO:0000318"/>
    <property type="project" value="GO_Central"/>
</dbReference>
<feature type="compositionally biased region" description="Basic and acidic residues" evidence="3">
    <location>
        <begin position="9"/>
        <end position="27"/>
    </location>
</feature>
<organism evidence="4 7">
    <name type="scientific">Medicago truncatula</name>
    <name type="common">Barrel medic</name>
    <name type="synonym">Medicago tribuloides</name>
    <dbReference type="NCBI Taxonomy" id="3880"/>
    <lineage>
        <taxon>Eukaryota</taxon>
        <taxon>Viridiplantae</taxon>
        <taxon>Streptophyta</taxon>
        <taxon>Embryophyta</taxon>
        <taxon>Tracheophyta</taxon>
        <taxon>Spermatophyta</taxon>
        <taxon>Magnoliopsida</taxon>
        <taxon>eudicotyledons</taxon>
        <taxon>Gunneridae</taxon>
        <taxon>Pentapetalae</taxon>
        <taxon>rosids</taxon>
        <taxon>fabids</taxon>
        <taxon>Fabales</taxon>
        <taxon>Fabaceae</taxon>
        <taxon>Papilionoideae</taxon>
        <taxon>50 kb inversion clade</taxon>
        <taxon>NPAAA clade</taxon>
        <taxon>Hologalegina</taxon>
        <taxon>IRL clade</taxon>
        <taxon>Trifolieae</taxon>
        <taxon>Medicago</taxon>
    </lineage>
</organism>
<reference evidence="6" key="3">
    <citation type="submission" date="2015-04" db="UniProtKB">
        <authorList>
            <consortium name="EnsemblPlants"/>
        </authorList>
    </citation>
    <scope>IDENTIFICATION</scope>
    <source>
        <strain evidence="6">cv. Jemalong A17</strain>
    </source>
</reference>
<dbReference type="AlphaFoldDB" id="G7I7R2"/>
<evidence type="ECO:0000313" key="7">
    <source>
        <dbReference type="Proteomes" id="UP000002051"/>
    </source>
</evidence>
<dbReference type="EMBL" id="CM001217">
    <property type="protein sequence ID" value="AES59764.1"/>
    <property type="molecule type" value="Genomic_DNA"/>
</dbReference>
<dbReference type="HOGENOM" id="CLU_2200875_0_0_1"/>
<feature type="region of interest" description="Disordered" evidence="3">
    <location>
        <begin position="1"/>
        <end position="77"/>
    </location>
</feature>
<dbReference type="STRING" id="3880.G7I7R2"/>
<dbReference type="InterPro" id="IPR006760">
    <property type="entry name" value="Endosulphine"/>
</dbReference>
<sequence>MSDGNNVADDVKKHELDENNSLKKVCDQEDTNNGNSMPLTQHEEDDGKKHELNEDSLNKDIINNEKSKPKYGRLAKKPPLISKGRAYFDSADWALGKHGAQLRPKLQPTHKEVLSRRSTYAPSGDSQE</sequence>
<dbReference type="PaxDb" id="3880-AES59764"/>
<evidence type="ECO:0000313" key="5">
    <source>
        <dbReference type="EMBL" id="RHN77626.1"/>
    </source>
</evidence>
<reference evidence="4 7" key="1">
    <citation type="journal article" date="2011" name="Nature">
        <title>The Medicago genome provides insight into the evolution of rhizobial symbioses.</title>
        <authorList>
            <person name="Young N.D."/>
            <person name="Debelle F."/>
            <person name="Oldroyd G.E."/>
            <person name="Geurts R."/>
            <person name="Cannon S.B."/>
            <person name="Udvardi M.K."/>
            <person name="Benedito V.A."/>
            <person name="Mayer K.F."/>
            <person name="Gouzy J."/>
            <person name="Schoof H."/>
            <person name="Van de Peer Y."/>
            <person name="Proost S."/>
            <person name="Cook D.R."/>
            <person name="Meyers B.C."/>
            <person name="Spannagl M."/>
            <person name="Cheung F."/>
            <person name="De Mita S."/>
            <person name="Krishnakumar V."/>
            <person name="Gundlach H."/>
            <person name="Zhou S."/>
            <person name="Mudge J."/>
            <person name="Bharti A.K."/>
            <person name="Murray J.D."/>
            <person name="Naoumkina M.A."/>
            <person name="Rosen B."/>
            <person name="Silverstein K.A."/>
            <person name="Tang H."/>
            <person name="Rombauts S."/>
            <person name="Zhao P.X."/>
            <person name="Zhou P."/>
            <person name="Barbe V."/>
            <person name="Bardou P."/>
            <person name="Bechner M."/>
            <person name="Bellec A."/>
            <person name="Berger A."/>
            <person name="Berges H."/>
            <person name="Bidwell S."/>
            <person name="Bisseling T."/>
            <person name="Choisne N."/>
            <person name="Couloux A."/>
            <person name="Denny R."/>
            <person name="Deshpande S."/>
            <person name="Dai X."/>
            <person name="Doyle J.J."/>
            <person name="Dudez A.M."/>
            <person name="Farmer A.D."/>
            <person name="Fouteau S."/>
            <person name="Franken C."/>
            <person name="Gibelin C."/>
            <person name="Gish J."/>
            <person name="Goldstein S."/>
            <person name="Gonzalez A.J."/>
            <person name="Green P.J."/>
            <person name="Hallab A."/>
            <person name="Hartog M."/>
            <person name="Hua A."/>
            <person name="Humphray S.J."/>
            <person name="Jeong D.H."/>
            <person name="Jing Y."/>
            <person name="Jocker A."/>
            <person name="Kenton S.M."/>
            <person name="Kim D.J."/>
            <person name="Klee K."/>
            <person name="Lai H."/>
            <person name="Lang C."/>
            <person name="Lin S."/>
            <person name="Macmil S.L."/>
            <person name="Magdelenat G."/>
            <person name="Matthews L."/>
            <person name="McCorrison J."/>
            <person name="Monaghan E.L."/>
            <person name="Mun J.H."/>
            <person name="Najar F.Z."/>
            <person name="Nicholson C."/>
            <person name="Noirot C."/>
            <person name="O'Bleness M."/>
            <person name="Paule C.R."/>
            <person name="Poulain J."/>
            <person name="Prion F."/>
            <person name="Qin B."/>
            <person name="Qu C."/>
            <person name="Retzel E.F."/>
            <person name="Riddle C."/>
            <person name="Sallet E."/>
            <person name="Samain S."/>
            <person name="Samson N."/>
            <person name="Sanders I."/>
            <person name="Saurat O."/>
            <person name="Scarpelli C."/>
            <person name="Schiex T."/>
            <person name="Segurens B."/>
            <person name="Severin A.J."/>
            <person name="Sherrier D.J."/>
            <person name="Shi R."/>
            <person name="Sims S."/>
            <person name="Singer S.R."/>
            <person name="Sinharoy S."/>
            <person name="Sterck L."/>
            <person name="Viollet A."/>
            <person name="Wang B.B."/>
            <person name="Wang K."/>
            <person name="Wang M."/>
            <person name="Wang X."/>
            <person name="Warfsmann J."/>
            <person name="Weissenbach J."/>
            <person name="White D.D."/>
            <person name="White J.D."/>
            <person name="Wiley G.B."/>
            <person name="Wincker P."/>
            <person name="Xing Y."/>
            <person name="Yang L."/>
            <person name="Yao Z."/>
            <person name="Ying F."/>
            <person name="Zhai J."/>
            <person name="Zhou L."/>
            <person name="Zuber A."/>
            <person name="Denarie J."/>
            <person name="Dixon R.A."/>
            <person name="May G.D."/>
            <person name="Schwartz D.C."/>
            <person name="Rogers J."/>
            <person name="Quetier F."/>
            <person name="Town C.D."/>
            <person name="Roe B.A."/>
        </authorList>
    </citation>
    <scope>NUCLEOTIDE SEQUENCE [LARGE SCALE GENOMIC DNA]</scope>
    <source>
        <strain evidence="4">A17</strain>
        <strain evidence="6 7">cv. Jemalong A17</strain>
    </source>
</reference>
<dbReference type="Gramene" id="rna1098">
    <property type="protein sequence ID" value="RHN77626.1"/>
    <property type="gene ID" value="gene1098"/>
</dbReference>
<name>G7I7R2_MEDTR</name>
<dbReference type="OrthoDB" id="1902088at2759"/>
<gene>
    <name evidence="6" type="primary">11414593</name>
    <name evidence="4" type="ordered locus">MTR_1g025530</name>
    <name evidence="5" type="ORF">MtrunA17_Chr1g0156801</name>
</gene>
<evidence type="ECO:0000256" key="1">
    <source>
        <dbReference type="ARBA" id="ARBA00010520"/>
    </source>
</evidence>
<accession>G7I7R2</accession>
<evidence type="ECO:0000256" key="3">
    <source>
        <dbReference type="SAM" id="MobiDB-lite"/>
    </source>
</evidence>
<reference evidence="4 7" key="2">
    <citation type="journal article" date="2014" name="BMC Genomics">
        <title>An improved genome release (version Mt4.0) for the model legume Medicago truncatula.</title>
        <authorList>
            <person name="Tang H."/>
            <person name="Krishnakumar V."/>
            <person name="Bidwell S."/>
            <person name="Rosen B."/>
            <person name="Chan A."/>
            <person name="Zhou S."/>
            <person name="Gentzbittel L."/>
            <person name="Childs K.L."/>
            <person name="Yandell M."/>
            <person name="Gundlach H."/>
            <person name="Mayer K.F."/>
            <person name="Schwartz D.C."/>
            <person name="Town C.D."/>
        </authorList>
    </citation>
    <scope>GENOME REANNOTATION</scope>
    <source>
        <strain evidence="6 7">cv. Jemalong A17</strain>
    </source>
</reference>
<feature type="region of interest" description="Disordered" evidence="3">
    <location>
        <begin position="99"/>
        <end position="128"/>
    </location>
</feature>
<dbReference type="Pfam" id="PF04667">
    <property type="entry name" value="Endosulfine"/>
    <property type="match status" value="1"/>
</dbReference>
<dbReference type="GO" id="GO:0004864">
    <property type="term" value="F:protein phosphatase inhibitor activity"/>
    <property type="evidence" value="ECO:0000318"/>
    <property type="project" value="GO_Central"/>
</dbReference>
<evidence type="ECO:0000256" key="2">
    <source>
        <dbReference type="RuleBase" id="RU363120"/>
    </source>
</evidence>
<comment type="similarity">
    <text evidence="1 2">Belongs to the endosulfine family.</text>
</comment>
<dbReference type="EnsemblPlants" id="AES59764">
    <property type="protein sequence ID" value="AES59764"/>
    <property type="gene ID" value="MTR_1g025530"/>
</dbReference>